<dbReference type="InterPro" id="IPR004358">
    <property type="entry name" value="Sig_transdc_His_kin-like_C"/>
</dbReference>
<evidence type="ECO:0000256" key="1">
    <source>
        <dbReference type="ARBA" id="ARBA00000085"/>
    </source>
</evidence>
<dbReference type="InterPro" id="IPR003018">
    <property type="entry name" value="GAF"/>
</dbReference>
<dbReference type="SMART" id="SM00387">
    <property type="entry name" value="HATPase_c"/>
    <property type="match status" value="1"/>
</dbReference>
<feature type="region of interest" description="Disordered" evidence="4">
    <location>
        <begin position="1"/>
        <end position="43"/>
    </location>
</feature>
<dbReference type="EMBL" id="VSSR01000122">
    <property type="protein sequence ID" value="TYL70871.1"/>
    <property type="molecule type" value="Genomic_DNA"/>
</dbReference>
<sequence length="871" mass="95635">MSQGPSERSSARNSGEKAPKTKRKTQAETRDPTGQPPADLRPELSRLTLELAEARERQAATAEVLQIISSSGGKLGPVFEAMLANAMRICAAQCGFIYKMEDGAMRAMAEIGVPPALAEYRRQHLHTGGATTPVDLMRATRKPAHIPDARESDAYRMGNPNAVAGVELGGARTVLYVPMIRDDNIVGVINLYRQEVRPFSAEQISLVESFASQALIAIENARLFEEVQRQTRDLSESLQQQTATAEVLGVISGSFGDLGPVFDAMLDKAMGLCAADFGVLNTFDGELFHTAATRGLPSAYDEYRRDRPLEYGPGTAPARLLRGEPIVEISDLRESDAYLRGEPNRRALVDLGGARSVLAVPLLKNDQLVGNFMIFRQESARFSEKQISLLKQFAAQAVIAIENTRLLRELRASTEDLRESLQQQTATADVLKVISRSAFDLQTVLDTLVESAARLCEADMAAITRQKGDEYFRAGSYGFTPEFMDYVKDIPVKPERATITGRTLLEGKVIHVPDVLADPDYAFSEAQKLSGNPRTFLGVPLLREGNPVGALVLLRRTMRPFTDKQVELVTTFADQAVIAIENVRLFDEVQARTKELAASLDDLRTAQDRLVQTEKLASLGQLTAGIAHEIKNPLNFVNNFSALSAELTDELNDVLKSATLTDNLRAEVDELTRTLKDNLEKVVQHGKRADSIVKNMLQHSREGSGEHRLADINAIVDESLNLAYHGARAEKAGFSIALHRDLDPSVGMADIYPQEITRVMLNLIANGFYAAAKRRVEAGDGFEPMLSATTKNLGDKVEIRIRDNGTGIPEEIRQKIFNPFFTTKPSGEGTGLGLSMSHDIVVKQHGGSIELETEPGQFTEFKVVLPRISQR</sequence>
<keyword evidence="3" id="KW-0597">Phosphoprotein</keyword>
<dbReference type="InterPro" id="IPR003661">
    <property type="entry name" value="HisK_dim/P_dom"/>
</dbReference>
<keyword evidence="7" id="KW-1185">Reference proteome</keyword>
<gene>
    <name evidence="6" type="ORF">FXB38_40965</name>
</gene>
<comment type="catalytic activity">
    <reaction evidence="1">
        <text>ATP + protein L-histidine = ADP + protein N-phospho-L-histidine.</text>
        <dbReference type="EC" id="2.7.13.3"/>
    </reaction>
</comment>
<dbReference type="SMART" id="SM00388">
    <property type="entry name" value="HisKA"/>
    <property type="match status" value="1"/>
</dbReference>
<proteinExistence type="predicted"/>
<dbReference type="Pfam" id="PF00512">
    <property type="entry name" value="HisKA"/>
    <property type="match status" value="1"/>
</dbReference>
<protein>
    <recommendedName>
        <fullName evidence="2">histidine kinase</fullName>
        <ecNumber evidence="2">2.7.13.3</ecNumber>
    </recommendedName>
</protein>
<dbReference type="RefSeq" id="WP_148756554.1">
    <property type="nucleotide sequence ID" value="NZ_VSSR01000122.1"/>
</dbReference>
<dbReference type="InterPro" id="IPR005467">
    <property type="entry name" value="His_kinase_dom"/>
</dbReference>
<evidence type="ECO:0000256" key="3">
    <source>
        <dbReference type="ARBA" id="ARBA00022553"/>
    </source>
</evidence>
<dbReference type="EC" id="2.7.13.3" evidence="2"/>
<dbReference type="InterPro" id="IPR036890">
    <property type="entry name" value="HATPase_C_sf"/>
</dbReference>
<dbReference type="OrthoDB" id="1931120at2"/>
<dbReference type="PRINTS" id="PR00344">
    <property type="entry name" value="BCTRLSENSOR"/>
</dbReference>
<accession>A0A5S4VTY5</accession>
<comment type="caution">
    <text evidence="6">The sequence shown here is derived from an EMBL/GenBank/DDBJ whole genome shotgun (WGS) entry which is preliminary data.</text>
</comment>
<evidence type="ECO:0000259" key="5">
    <source>
        <dbReference type="PROSITE" id="PS50109"/>
    </source>
</evidence>
<dbReference type="SUPFAM" id="SSF47384">
    <property type="entry name" value="Homodimeric domain of signal transducing histidine kinase"/>
    <property type="match status" value="1"/>
</dbReference>
<dbReference type="PANTHER" id="PTHR43065">
    <property type="entry name" value="SENSOR HISTIDINE KINASE"/>
    <property type="match status" value="1"/>
</dbReference>
<dbReference type="Pfam" id="PF01590">
    <property type="entry name" value="GAF"/>
    <property type="match status" value="1"/>
</dbReference>
<evidence type="ECO:0000313" key="7">
    <source>
        <dbReference type="Proteomes" id="UP000324853"/>
    </source>
</evidence>
<feature type="compositionally biased region" description="Basic and acidic residues" evidence="4">
    <location>
        <begin position="14"/>
        <end position="31"/>
    </location>
</feature>
<dbReference type="SUPFAM" id="SSF55874">
    <property type="entry name" value="ATPase domain of HSP90 chaperone/DNA topoisomerase II/histidine kinase"/>
    <property type="match status" value="1"/>
</dbReference>
<evidence type="ECO:0000256" key="2">
    <source>
        <dbReference type="ARBA" id="ARBA00012438"/>
    </source>
</evidence>
<dbReference type="Gene3D" id="1.10.287.130">
    <property type="match status" value="1"/>
</dbReference>
<name>A0A5S4VTY5_9BRAD</name>
<evidence type="ECO:0000256" key="4">
    <source>
        <dbReference type="SAM" id="MobiDB-lite"/>
    </source>
</evidence>
<dbReference type="Pfam" id="PF02518">
    <property type="entry name" value="HATPase_c"/>
    <property type="match status" value="1"/>
</dbReference>
<dbReference type="Proteomes" id="UP000324853">
    <property type="component" value="Unassembled WGS sequence"/>
</dbReference>
<dbReference type="CDD" id="cd00082">
    <property type="entry name" value="HisKA"/>
    <property type="match status" value="1"/>
</dbReference>
<dbReference type="InterPro" id="IPR003594">
    <property type="entry name" value="HATPase_dom"/>
</dbReference>
<feature type="compositionally biased region" description="Polar residues" evidence="4">
    <location>
        <begin position="1"/>
        <end position="13"/>
    </location>
</feature>
<dbReference type="Pfam" id="PF13185">
    <property type="entry name" value="GAF_2"/>
    <property type="match status" value="2"/>
</dbReference>
<dbReference type="PANTHER" id="PTHR43065:SF42">
    <property type="entry name" value="TWO-COMPONENT SENSOR PPRA"/>
    <property type="match status" value="1"/>
</dbReference>
<dbReference type="Gene3D" id="3.30.450.40">
    <property type="match status" value="3"/>
</dbReference>
<dbReference type="InterPro" id="IPR029016">
    <property type="entry name" value="GAF-like_dom_sf"/>
</dbReference>
<reference evidence="6 7" key="1">
    <citation type="submission" date="2019-08" db="EMBL/GenBank/DDBJ databases">
        <title>Bradyrhizobium hipponensis sp. nov., a rhizobium isolated from a Lupinus angustifolius root nodule in Tunisia.</title>
        <authorList>
            <person name="Off K."/>
            <person name="Rejili M."/>
            <person name="Mars M."/>
            <person name="Brachmann A."/>
            <person name="Marin M."/>
        </authorList>
    </citation>
    <scope>NUCLEOTIDE SEQUENCE [LARGE SCALE GENOMIC DNA]</scope>
    <source>
        <strain evidence="6 7">CTAW11</strain>
    </source>
</reference>
<evidence type="ECO:0000313" key="6">
    <source>
        <dbReference type="EMBL" id="TYL70871.1"/>
    </source>
</evidence>
<organism evidence="6 7">
    <name type="scientific">Bradyrhizobium cytisi</name>
    <dbReference type="NCBI Taxonomy" id="515489"/>
    <lineage>
        <taxon>Bacteria</taxon>
        <taxon>Pseudomonadati</taxon>
        <taxon>Pseudomonadota</taxon>
        <taxon>Alphaproteobacteria</taxon>
        <taxon>Hyphomicrobiales</taxon>
        <taxon>Nitrobacteraceae</taxon>
        <taxon>Bradyrhizobium</taxon>
    </lineage>
</organism>
<dbReference type="PROSITE" id="PS50109">
    <property type="entry name" value="HIS_KIN"/>
    <property type="match status" value="1"/>
</dbReference>
<dbReference type="AlphaFoldDB" id="A0A5S4VTY5"/>
<dbReference type="GO" id="GO:0000155">
    <property type="term" value="F:phosphorelay sensor kinase activity"/>
    <property type="evidence" value="ECO:0007669"/>
    <property type="project" value="InterPro"/>
</dbReference>
<dbReference type="SMART" id="SM00065">
    <property type="entry name" value="GAF"/>
    <property type="match status" value="3"/>
</dbReference>
<dbReference type="InterPro" id="IPR036097">
    <property type="entry name" value="HisK_dim/P_sf"/>
</dbReference>
<feature type="domain" description="Histidine kinase" evidence="5">
    <location>
        <begin position="625"/>
        <end position="869"/>
    </location>
</feature>
<dbReference type="SUPFAM" id="SSF55781">
    <property type="entry name" value="GAF domain-like"/>
    <property type="match status" value="3"/>
</dbReference>
<dbReference type="Gene3D" id="3.30.565.10">
    <property type="entry name" value="Histidine kinase-like ATPase, C-terminal domain"/>
    <property type="match status" value="1"/>
</dbReference>